<reference evidence="1" key="1">
    <citation type="submission" date="1994-09" db="EMBL/GenBank/DDBJ databases">
        <authorList>
            <person name="Robison K."/>
        </authorList>
    </citation>
    <scope>NUCLEOTIDE SEQUENCE</scope>
</reference>
<reference evidence="1" key="2">
    <citation type="submission" date="1995-04" db="EMBL/GenBank/DDBJ databases">
        <authorList>
            <person name="Smith D.R."/>
        </authorList>
    </citation>
    <scope>NUCLEOTIDE SEQUENCE</scope>
</reference>
<dbReference type="AlphaFoldDB" id="Q50114"/>
<accession>Q50114</accession>
<sequence length="58" mass="6643">MFDGVLDFLGATQRRPDLDDFASRLELMARLTIGVRLGNLAPNYNRLLHDQNRASRIQ</sequence>
<organism evidence="1">
    <name type="scientific">Mycobacterium leprae</name>
    <dbReference type="NCBI Taxonomy" id="1769"/>
    <lineage>
        <taxon>Bacteria</taxon>
        <taxon>Bacillati</taxon>
        <taxon>Actinomycetota</taxon>
        <taxon>Actinomycetes</taxon>
        <taxon>Mycobacteriales</taxon>
        <taxon>Mycobacteriaceae</taxon>
        <taxon>Mycobacterium</taxon>
    </lineage>
</organism>
<name>Q50114_MYCLR</name>
<protein>
    <submittedName>
        <fullName evidence="1">U650v</fullName>
    </submittedName>
</protein>
<proteinExistence type="predicted"/>
<dbReference type="EMBL" id="U15184">
    <property type="protein sequence ID" value="AAA63056.1"/>
    <property type="molecule type" value="Genomic_DNA"/>
</dbReference>
<evidence type="ECO:0000313" key="1">
    <source>
        <dbReference type="EMBL" id="AAA63056.1"/>
    </source>
</evidence>